<sequence length="310" mass="35071">MSVICPISGDANVKILEELNSKTLISLYKKVFNIDVSQDFYGVDKIGIYQSTESNLIFFYPPIAGGEGFYEQLQKFDWYYMDEKPEYNFANQFIKKSDLILEIGCGKGAFSKKVASANYVGLEFSRKAKELAEHQGTVVLNESIQQHSLENADKYDVVCAFQVLEHIPEINSFIEGCIRATKPGGLLIYSVPSADSFLSLISNNLLNMPPHHVSFWSDKSLRYLGKKFYLNLVSIQHEKLSTFHKEWWNSSLVINSVKAALNQETKWLDNSIQYKFLQKISGIAGKFLAKGMDDEKGLPDGHSVTAIYQK</sequence>
<proteinExistence type="predicted"/>
<organism evidence="1 2">
    <name type="scientific">Laspinema palackyanum D2a</name>
    <dbReference type="NCBI Taxonomy" id="2953684"/>
    <lineage>
        <taxon>Bacteria</taxon>
        <taxon>Bacillati</taxon>
        <taxon>Cyanobacteriota</taxon>
        <taxon>Cyanophyceae</taxon>
        <taxon>Oscillatoriophycideae</taxon>
        <taxon>Oscillatoriales</taxon>
        <taxon>Laspinemataceae</taxon>
        <taxon>Laspinema</taxon>
        <taxon>Laspinema palackyanum</taxon>
    </lineage>
</organism>
<reference evidence="1 2" key="1">
    <citation type="journal article" date="2022" name="Front. Microbiol.">
        <title>High genomic differentiation and limited gene flow indicate recent cryptic speciation within the genus Laspinema (cyanobacteria).</title>
        <authorList>
            <person name="Stanojkovic A."/>
            <person name="Skoupy S."/>
            <person name="Skaloud P."/>
            <person name="Dvorak P."/>
        </authorList>
    </citation>
    <scope>NUCLEOTIDE SEQUENCE [LARGE SCALE GENOMIC DNA]</scope>
    <source>
        <strain evidence="1 2">D2a</strain>
    </source>
</reference>
<name>A0ABT2MMI0_9CYAN</name>
<gene>
    <name evidence="1" type="ORF">NG799_06340</name>
</gene>
<dbReference type="Pfam" id="PF13489">
    <property type="entry name" value="Methyltransf_23"/>
    <property type="match status" value="1"/>
</dbReference>
<accession>A0ABT2MMI0</accession>
<keyword evidence="2" id="KW-1185">Reference proteome</keyword>
<dbReference type="EMBL" id="JAMXFF010000006">
    <property type="protein sequence ID" value="MCT7965950.1"/>
    <property type="molecule type" value="Genomic_DNA"/>
</dbReference>
<evidence type="ECO:0000313" key="2">
    <source>
        <dbReference type="Proteomes" id="UP001525890"/>
    </source>
</evidence>
<dbReference type="PANTHER" id="PTHR43861">
    <property type="entry name" value="TRANS-ACONITATE 2-METHYLTRANSFERASE-RELATED"/>
    <property type="match status" value="1"/>
</dbReference>
<dbReference type="RefSeq" id="WP_368005603.1">
    <property type="nucleotide sequence ID" value="NZ_JAMXFF010000006.1"/>
</dbReference>
<protein>
    <submittedName>
        <fullName evidence="1">Class I SAM-dependent methyltransferase</fullName>
    </submittedName>
</protein>
<dbReference type="PANTHER" id="PTHR43861:SF6">
    <property type="entry name" value="METHYLTRANSFERASE TYPE 11"/>
    <property type="match status" value="1"/>
</dbReference>
<dbReference type="InterPro" id="IPR029063">
    <property type="entry name" value="SAM-dependent_MTases_sf"/>
</dbReference>
<evidence type="ECO:0000313" key="1">
    <source>
        <dbReference type="EMBL" id="MCT7965950.1"/>
    </source>
</evidence>
<dbReference type="Gene3D" id="3.40.50.150">
    <property type="entry name" value="Vaccinia Virus protein VP39"/>
    <property type="match status" value="1"/>
</dbReference>
<dbReference type="Proteomes" id="UP001525890">
    <property type="component" value="Unassembled WGS sequence"/>
</dbReference>
<keyword evidence="1" id="KW-0489">Methyltransferase</keyword>
<dbReference type="CDD" id="cd02440">
    <property type="entry name" value="AdoMet_MTases"/>
    <property type="match status" value="1"/>
</dbReference>
<dbReference type="GO" id="GO:0008168">
    <property type="term" value="F:methyltransferase activity"/>
    <property type="evidence" value="ECO:0007669"/>
    <property type="project" value="UniProtKB-KW"/>
</dbReference>
<keyword evidence="1" id="KW-0808">Transferase</keyword>
<dbReference type="SUPFAM" id="SSF53335">
    <property type="entry name" value="S-adenosyl-L-methionine-dependent methyltransferases"/>
    <property type="match status" value="1"/>
</dbReference>
<comment type="caution">
    <text evidence="1">The sequence shown here is derived from an EMBL/GenBank/DDBJ whole genome shotgun (WGS) entry which is preliminary data.</text>
</comment>
<dbReference type="GO" id="GO:0032259">
    <property type="term" value="P:methylation"/>
    <property type="evidence" value="ECO:0007669"/>
    <property type="project" value="UniProtKB-KW"/>
</dbReference>